<evidence type="ECO:0000313" key="1">
    <source>
        <dbReference type="EMBL" id="OIQ93681.1"/>
    </source>
</evidence>
<dbReference type="EMBL" id="MLJW01000202">
    <property type="protein sequence ID" value="OIQ93681.1"/>
    <property type="molecule type" value="Genomic_DNA"/>
</dbReference>
<reference evidence="1" key="1">
    <citation type="submission" date="2016-10" db="EMBL/GenBank/DDBJ databases">
        <title>Sequence of Gallionella enrichment culture.</title>
        <authorList>
            <person name="Poehlein A."/>
            <person name="Muehling M."/>
            <person name="Daniel R."/>
        </authorList>
    </citation>
    <scope>NUCLEOTIDE SEQUENCE</scope>
</reference>
<accession>A0A1J5RD16</accession>
<proteinExistence type="predicted"/>
<dbReference type="AlphaFoldDB" id="A0A1J5RD16"/>
<gene>
    <name evidence="1" type="ORF">GALL_243620</name>
</gene>
<sequence length="153" mass="16520">MSGRRFCSGPLLLALSLGLNLFLAGWLISGALLGHPQTITLPEPPPEVIIADVARALPPADADLLRRNFASRQPAIDQARQTYVAALDHLARVITARPFDAAAFHQAADAMHAAHQSERTLFRATFSQTIPQMSDAGRAAFVSNHFGHPDDHP</sequence>
<protein>
    <recommendedName>
        <fullName evidence="2">Periplasmic heavy metal sensor</fullName>
    </recommendedName>
</protein>
<dbReference type="InterPro" id="IPR025961">
    <property type="entry name" value="Metal_resist"/>
</dbReference>
<name>A0A1J5RD16_9ZZZZ</name>
<comment type="caution">
    <text evidence="1">The sequence shown here is derived from an EMBL/GenBank/DDBJ whole genome shotgun (WGS) entry which is preliminary data.</text>
</comment>
<dbReference type="Pfam" id="PF13801">
    <property type="entry name" value="Metal_resist"/>
    <property type="match status" value="1"/>
</dbReference>
<organism evidence="1">
    <name type="scientific">mine drainage metagenome</name>
    <dbReference type="NCBI Taxonomy" id="410659"/>
    <lineage>
        <taxon>unclassified sequences</taxon>
        <taxon>metagenomes</taxon>
        <taxon>ecological metagenomes</taxon>
    </lineage>
</organism>
<evidence type="ECO:0008006" key="2">
    <source>
        <dbReference type="Google" id="ProtNLM"/>
    </source>
</evidence>